<dbReference type="AlphaFoldDB" id="A0A922E699"/>
<sequence>MTFACQSLSKFFTRSHLFGSFRPRTFHERILGFMDRQDSPYP</sequence>
<accession>A0A922E699</accession>
<evidence type="ECO:0000313" key="1">
    <source>
        <dbReference type="EMBL" id="KAG6696287.1"/>
    </source>
</evidence>
<gene>
    <name evidence="1" type="ORF">I3842_09G140900</name>
</gene>
<reference evidence="1" key="1">
    <citation type="submission" date="2021-01" db="EMBL/GenBank/DDBJ databases">
        <authorList>
            <person name="Lovell J.T."/>
            <person name="Bentley N."/>
            <person name="Bhattarai G."/>
            <person name="Jenkins J.W."/>
            <person name="Sreedasyam A."/>
            <person name="Alarcon Y."/>
            <person name="Bock C."/>
            <person name="Boston L."/>
            <person name="Carlson J."/>
            <person name="Cervantes K."/>
            <person name="Clermont K."/>
            <person name="Krom N."/>
            <person name="Kubenka K."/>
            <person name="Mamidi S."/>
            <person name="Mattison C."/>
            <person name="Monteros M."/>
            <person name="Pisani C."/>
            <person name="Plott C."/>
            <person name="Rajasekar S."/>
            <person name="Rhein H.S."/>
            <person name="Rohla C."/>
            <person name="Song M."/>
            <person name="Hilaire R.S."/>
            <person name="Shu S."/>
            <person name="Wells L."/>
            <person name="Wang X."/>
            <person name="Webber J."/>
            <person name="Heerema R.J."/>
            <person name="Klein P."/>
            <person name="Conner P."/>
            <person name="Grauke L."/>
            <person name="Grimwood J."/>
            <person name="Schmutz J."/>
            <person name="Randall J.J."/>
        </authorList>
    </citation>
    <scope>NUCLEOTIDE SEQUENCE</scope>
    <source>
        <tissue evidence="1">Leaf</tissue>
    </source>
</reference>
<dbReference type="Proteomes" id="UP000811246">
    <property type="component" value="Chromosome 9"/>
</dbReference>
<name>A0A922E699_CARIL</name>
<evidence type="ECO:0000313" key="2">
    <source>
        <dbReference type="Proteomes" id="UP000811246"/>
    </source>
</evidence>
<proteinExistence type="predicted"/>
<organism evidence="1 2">
    <name type="scientific">Carya illinoinensis</name>
    <name type="common">Pecan</name>
    <dbReference type="NCBI Taxonomy" id="32201"/>
    <lineage>
        <taxon>Eukaryota</taxon>
        <taxon>Viridiplantae</taxon>
        <taxon>Streptophyta</taxon>
        <taxon>Embryophyta</taxon>
        <taxon>Tracheophyta</taxon>
        <taxon>Spermatophyta</taxon>
        <taxon>Magnoliopsida</taxon>
        <taxon>eudicotyledons</taxon>
        <taxon>Gunneridae</taxon>
        <taxon>Pentapetalae</taxon>
        <taxon>rosids</taxon>
        <taxon>fabids</taxon>
        <taxon>Fagales</taxon>
        <taxon>Juglandaceae</taxon>
        <taxon>Carya</taxon>
    </lineage>
</organism>
<protein>
    <submittedName>
        <fullName evidence="1">Uncharacterized protein</fullName>
    </submittedName>
</protein>
<dbReference type="EMBL" id="CM031833">
    <property type="protein sequence ID" value="KAG6696287.1"/>
    <property type="molecule type" value="Genomic_DNA"/>
</dbReference>
<comment type="caution">
    <text evidence="1">The sequence shown here is derived from an EMBL/GenBank/DDBJ whole genome shotgun (WGS) entry which is preliminary data.</text>
</comment>